<dbReference type="EMBL" id="HG681231">
    <property type="protein sequence ID" value="CDJ28305.1"/>
    <property type="molecule type" value="Genomic_DNA"/>
</dbReference>
<dbReference type="Proteomes" id="UP000030744">
    <property type="component" value="Unassembled WGS sequence"/>
</dbReference>
<keyword evidence="3" id="KW-1185">Reference proteome</keyword>
<dbReference type="AlphaFoldDB" id="U6JS76"/>
<name>U6JS76_9EIME</name>
<evidence type="ECO:0000313" key="2">
    <source>
        <dbReference type="EMBL" id="CDJ28305.1"/>
    </source>
</evidence>
<sequence>MLSAVAPSMLEDGTSLSALEPKTFLRMDEGPSGLSFPSLEPNLSSETFSVPQPGTFASQANNGQQQSHRVENQQQLVQFHSDEQMKGQGGNSGYPIYIPKMTPEKDITTHPFYRLPRVVPGAFVRGFREARLDRMAARRFNSLNSMVLVKECLKMPVIDWQHLDILMTQVEFLAGFAIVQMRGDIDKKKPKVAVERLAFALILVDSLYAATEVWGPQSKRDEWWGSVVSAIPVYPGPTKVAASRPTAEQNILLAQSLQSALDTYRSGKRPTAEVLVSLKQKIFCTRQIPRFQRGQWLKWRTDDLEWRGSL</sequence>
<feature type="region of interest" description="Disordered" evidence="1">
    <location>
        <begin position="29"/>
        <end position="69"/>
    </location>
</feature>
<reference evidence="2" key="2">
    <citation type="submission" date="2013-10" db="EMBL/GenBank/DDBJ databases">
        <authorList>
            <person name="Aslett M."/>
        </authorList>
    </citation>
    <scope>NUCLEOTIDE SEQUENCE [LARGE SCALE GENOMIC DNA]</scope>
    <source>
        <strain evidence="2">Houghton</strain>
    </source>
</reference>
<reference evidence="2" key="1">
    <citation type="submission" date="2013-10" db="EMBL/GenBank/DDBJ databases">
        <title>Genomic analysis of the causative agents of coccidiosis in chickens.</title>
        <authorList>
            <person name="Reid A.J."/>
            <person name="Blake D."/>
            <person name="Billington K."/>
            <person name="Browne H."/>
            <person name="Dunn M."/>
            <person name="Hung S."/>
            <person name="Kawahara F."/>
            <person name="Miranda-Saavedra D."/>
            <person name="Mourier T."/>
            <person name="Nagra H."/>
            <person name="Otto T.D."/>
            <person name="Rawlings N."/>
            <person name="Sanchez A."/>
            <person name="Sanders M."/>
            <person name="Subramaniam C."/>
            <person name="Tay Y."/>
            <person name="Dear P."/>
            <person name="Doerig C."/>
            <person name="Gruber A."/>
            <person name="Parkinson J."/>
            <person name="Shirley M."/>
            <person name="Wan K.L."/>
            <person name="Berriman M."/>
            <person name="Tomley F."/>
            <person name="Pain A."/>
        </authorList>
    </citation>
    <scope>NUCLEOTIDE SEQUENCE [LARGE SCALE GENOMIC DNA]</scope>
    <source>
        <strain evidence="2">Houghton</strain>
    </source>
</reference>
<proteinExistence type="predicted"/>
<dbReference type="OrthoDB" id="347188at2759"/>
<evidence type="ECO:0000313" key="3">
    <source>
        <dbReference type="Proteomes" id="UP000030744"/>
    </source>
</evidence>
<gene>
    <name evidence="2" type="ORF">EMH_0039670</name>
</gene>
<feature type="compositionally biased region" description="Polar residues" evidence="1">
    <location>
        <begin position="41"/>
        <end position="69"/>
    </location>
</feature>
<evidence type="ECO:0000256" key="1">
    <source>
        <dbReference type="SAM" id="MobiDB-lite"/>
    </source>
</evidence>
<dbReference type="RefSeq" id="XP_013350879.1">
    <property type="nucleotide sequence ID" value="XM_013495425.1"/>
</dbReference>
<dbReference type="GeneID" id="25378720"/>
<protein>
    <submittedName>
        <fullName evidence="2">Uncharacterized protein</fullName>
    </submittedName>
</protein>
<dbReference type="VEuPathDB" id="ToxoDB:EMH_0039670"/>
<organism evidence="2 3">
    <name type="scientific">Eimeria mitis</name>
    <dbReference type="NCBI Taxonomy" id="44415"/>
    <lineage>
        <taxon>Eukaryota</taxon>
        <taxon>Sar</taxon>
        <taxon>Alveolata</taxon>
        <taxon>Apicomplexa</taxon>
        <taxon>Conoidasida</taxon>
        <taxon>Coccidia</taxon>
        <taxon>Eucoccidiorida</taxon>
        <taxon>Eimeriorina</taxon>
        <taxon>Eimeriidae</taxon>
        <taxon>Eimeria</taxon>
    </lineage>
</organism>
<accession>U6JS76</accession>